<keyword evidence="8 9" id="KW-0413">Isomerase</keyword>
<keyword evidence="9" id="KW-0119">Carbohydrate metabolism</keyword>
<comment type="catalytic activity">
    <reaction evidence="1">
        <text>UDP-N-acetyl-alpha-D-glucosamine = UDP-N-acetyl-alpha-D-galactosamine</text>
        <dbReference type="Rhea" id="RHEA:20517"/>
        <dbReference type="ChEBI" id="CHEBI:57705"/>
        <dbReference type="ChEBI" id="CHEBI:67138"/>
        <dbReference type="EC" id="5.1.3.7"/>
    </reaction>
</comment>
<evidence type="ECO:0000256" key="8">
    <source>
        <dbReference type="ARBA" id="ARBA00023235"/>
    </source>
</evidence>
<comment type="catalytic activity">
    <reaction evidence="2 9">
        <text>UDP-alpha-D-glucose = UDP-alpha-D-galactose</text>
        <dbReference type="Rhea" id="RHEA:22168"/>
        <dbReference type="ChEBI" id="CHEBI:58885"/>
        <dbReference type="ChEBI" id="CHEBI:66914"/>
        <dbReference type="EC" id="5.1.3.2"/>
    </reaction>
</comment>
<comment type="function">
    <text evidence="4">Catalyzes two distinct but analogous reactions: the reversible epimerization of UDP-glucose to UDP-galactose and the reversible epimerization of UDP-N-acetylglucosamine to UDP-N-acetylgalactosamine. The reaction with UDP-Gal plays a critical role in the Leloir pathway of galactose catabolism in which galactose is converted to the glycolytic intermediate glucose 6-phosphate. It contributes to the catabolism of dietary galactose and enables the endogenous biosynthesis of both UDP-Gal and UDP-GalNAc when exogenous sources are limited. Both UDP-sugar interconversions are important in the synthesis of glycoproteins and glycolipids.</text>
</comment>
<evidence type="ECO:0000256" key="7">
    <source>
        <dbReference type="ARBA" id="ARBA00023144"/>
    </source>
</evidence>
<dbReference type="CDD" id="cd05247">
    <property type="entry name" value="UDP_G4E_1_SDR_e"/>
    <property type="match status" value="1"/>
</dbReference>
<dbReference type="NCBIfam" id="NF007956">
    <property type="entry name" value="PRK10675.1"/>
    <property type="match status" value="1"/>
</dbReference>
<dbReference type="PRINTS" id="PR01713">
    <property type="entry name" value="NUCEPIMERASE"/>
</dbReference>
<comment type="subunit">
    <text evidence="9">Homodimer.</text>
</comment>
<dbReference type="NCBIfam" id="TIGR01179">
    <property type="entry name" value="galE"/>
    <property type="match status" value="1"/>
</dbReference>
<evidence type="ECO:0000256" key="2">
    <source>
        <dbReference type="ARBA" id="ARBA00000083"/>
    </source>
</evidence>
<dbReference type="PANTHER" id="PTHR43725:SF47">
    <property type="entry name" value="UDP-GLUCOSE 4-EPIMERASE"/>
    <property type="match status" value="1"/>
</dbReference>
<keyword evidence="7" id="KW-0299">Galactose metabolism</keyword>
<keyword evidence="6 9" id="KW-0520">NAD</keyword>
<gene>
    <name evidence="11" type="primary">gale</name>
</gene>
<dbReference type="Gene3D" id="3.40.50.720">
    <property type="entry name" value="NAD(P)-binding Rossmann-like Domain"/>
    <property type="match status" value="1"/>
</dbReference>
<proteinExistence type="inferred from homology"/>
<accession>B9ZYW4</accession>
<comment type="similarity">
    <text evidence="9">Belongs to the NAD(P)-dependent epimerase/dehydratase family.</text>
</comment>
<dbReference type="EC" id="5.1.3.2" evidence="9"/>
<dbReference type="InterPro" id="IPR005886">
    <property type="entry name" value="UDP_G4E"/>
</dbReference>
<name>B9ZYW4_DICJA</name>
<evidence type="ECO:0000256" key="1">
    <source>
        <dbReference type="ARBA" id="ARBA00000014"/>
    </source>
</evidence>
<evidence type="ECO:0000259" key="10">
    <source>
        <dbReference type="Pfam" id="PF16363"/>
    </source>
</evidence>
<protein>
    <recommendedName>
        <fullName evidence="9">UDP-glucose 4-epimerase</fullName>
        <ecNumber evidence="9">5.1.3.2</ecNumber>
    </recommendedName>
</protein>
<dbReference type="SUPFAM" id="SSF51735">
    <property type="entry name" value="NAD(P)-binding Rossmann-fold domains"/>
    <property type="match status" value="1"/>
</dbReference>
<evidence type="ECO:0000256" key="5">
    <source>
        <dbReference type="ARBA" id="ARBA00004947"/>
    </source>
</evidence>
<sequence>MKSILVTGGLGFVGSHVVVELTKSEYNPIIIDNLSNSNSIVLRKLEEITQVPIDFIEGDINDQEILNKIFSENSIFSVIHLAGSKAVGESVRMPLKYYQNNVGGAMTLLKVMDDHGVRNFIFSSSATVYGDPVYLPIDEKHPVGKCSNPYGRTKFVIETILTDLCASNSAWRAISLRYFNPIGNHESGLIGEDPVGIPNNLLPYVTRVCKGSLPVLPIYGQDYLTLDGTGVRDYIHVVDVAVAHVKALAVIEERIGHSFYNLGTGNPYSVLQVVESFQKVAGKQIPCEFKPRREGDVASCYADCSLSQKELNWKAQYNIDDMCESLWKWINMNPTGYQSNN</sequence>
<dbReference type="EMBL" id="AB429240">
    <property type="protein sequence ID" value="BAH29727.1"/>
    <property type="molecule type" value="Genomic_DNA"/>
</dbReference>
<comment type="cofactor">
    <cofactor evidence="3 9">
        <name>NAD(+)</name>
        <dbReference type="ChEBI" id="CHEBI:57540"/>
    </cofactor>
</comment>
<dbReference type="AlphaFoldDB" id="B9ZYW4"/>
<dbReference type="Pfam" id="PF16363">
    <property type="entry name" value="GDP_Man_Dehyd"/>
    <property type="match status" value="1"/>
</dbReference>
<dbReference type="GO" id="GO:0003978">
    <property type="term" value="F:UDP-glucose 4-epimerase activity"/>
    <property type="evidence" value="ECO:0007669"/>
    <property type="project" value="UniProtKB-UniRule"/>
</dbReference>
<comment type="pathway">
    <text evidence="5 9">Carbohydrate metabolism; galactose metabolism.</text>
</comment>
<dbReference type="UniPathway" id="UPA00214"/>
<dbReference type="GO" id="GO:0033499">
    <property type="term" value="P:galactose catabolic process via UDP-galactose, Leloir pathway"/>
    <property type="evidence" value="ECO:0007669"/>
    <property type="project" value="TreeGrafter"/>
</dbReference>
<dbReference type="GO" id="GO:0005829">
    <property type="term" value="C:cytosol"/>
    <property type="evidence" value="ECO:0007669"/>
    <property type="project" value="TreeGrafter"/>
</dbReference>
<dbReference type="Gene3D" id="3.90.25.10">
    <property type="entry name" value="UDP-galactose 4-epimerase, domain 1"/>
    <property type="match status" value="1"/>
</dbReference>
<dbReference type="GO" id="GO:0003974">
    <property type="term" value="F:UDP-N-acetylglucosamine 4-epimerase activity"/>
    <property type="evidence" value="ECO:0007669"/>
    <property type="project" value="UniProtKB-EC"/>
</dbReference>
<organism evidence="11">
    <name type="scientific">Dicyema japonicum</name>
    <name type="common">Dicyemid mesozoan</name>
    <dbReference type="NCBI Taxonomy" id="399803"/>
    <lineage>
        <taxon>Eukaryota</taxon>
        <taxon>Metazoa</taxon>
        <taxon>Spiralia</taxon>
        <taxon>Lophotrochozoa</taxon>
        <taxon>Mesozoa</taxon>
        <taxon>Dicyemida</taxon>
        <taxon>Rhombozoa</taxon>
        <taxon>Dicyemidae</taxon>
        <taxon>Dicyema</taxon>
    </lineage>
</organism>
<evidence type="ECO:0000256" key="6">
    <source>
        <dbReference type="ARBA" id="ARBA00023027"/>
    </source>
</evidence>
<dbReference type="InterPro" id="IPR036291">
    <property type="entry name" value="NAD(P)-bd_dom_sf"/>
</dbReference>
<evidence type="ECO:0000256" key="3">
    <source>
        <dbReference type="ARBA" id="ARBA00001911"/>
    </source>
</evidence>
<evidence type="ECO:0000256" key="4">
    <source>
        <dbReference type="ARBA" id="ARBA00002760"/>
    </source>
</evidence>
<evidence type="ECO:0000256" key="9">
    <source>
        <dbReference type="RuleBase" id="RU366046"/>
    </source>
</evidence>
<evidence type="ECO:0000313" key="11">
    <source>
        <dbReference type="EMBL" id="BAH29727.1"/>
    </source>
</evidence>
<reference evidence="11" key="1">
    <citation type="journal article" date="2010" name="Gene">
        <title>Unique genome of dicyemid mesozoan: highly shortened spliceosomal introns in conservative exon/intron structure.</title>
        <authorList>
            <person name="Ogino K."/>
            <person name="Tsuneki K."/>
            <person name="Furuya H."/>
        </authorList>
    </citation>
    <scope>NUCLEOTIDE SEQUENCE</scope>
</reference>
<dbReference type="PANTHER" id="PTHR43725">
    <property type="entry name" value="UDP-GLUCOSE 4-EPIMERASE"/>
    <property type="match status" value="1"/>
</dbReference>
<feature type="domain" description="NAD(P)-binding" evidence="10">
    <location>
        <begin position="5"/>
        <end position="325"/>
    </location>
</feature>
<dbReference type="InterPro" id="IPR016040">
    <property type="entry name" value="NAD(P)-bd_dom"/>
</dbReference>